<dbReference type="SUPFAM" id="SSF53822">
    <property type="entry name" value="Periplasmic binding protein-like I"/>
    <property type="match status" value="1"/>
</dbReference>
<evidence type="ECO:0000256" key="1">
    <source>
        <dbReference type="ARBA" id="ARBA00023015"/>
    </source>
</evidence>
<dbReference type="AlphaFoldDB" id="A0A4R5DY03"/>
<dbReference type="SMART" id="SM00354">
    <property type="entry name" value="HTH_LACI"/>
    <property type="match status" value="1"/>
</dbReference>
<dbReference type="InterPro" id="IPR010982">
    <property type="entry name" value="Lambda_DNA-bd_dom_sf"/>
</dbReference>
<feature type="compositionally biased region" description="Basic residues" evidence="4">
    <location>
        <begin position="101"/>
        <end position="115"/>
    </location>
</feature>
<feature type="compositionally biased region" description="Basic residues" evidence="4">
    <location>
        <begin position="70"/>
        <end position="94"/>
    </location>
</feature>
<dbReference type="InParanoid" id="A0A4R5DY03"/>
<keyword evidence="3" id="KW-0804">Transcription</keyword>
<dbReference type="Pfam" id="PF13377">
    <property type="entry name" value="Peripla_BP_3"/>
    <property type="match status" value="1"/>
</dbReference>
<dbReference type="CDD" id="cd06267">
    <property type="entry name" value="PBP1_LacI_sugar_binding-like"/>
    <property type="match status" value="1"/>
</dbReference>
<feature type="compositionally biased region" description="Basic and acidic residues" evidence="4">
    <location>
        <begin position="44"/>
        <end position="69"/>
    </location>
</feature>
<dbReference type="SUPFAM" id="SSF47413">
    <property type="entry name" value="lambda repressor-like DNA-binding domains"/>
    <property type="match status" value="1"/>
</dbReference>
<dbReference type="Gene3D" id="3.40.50.2300">
    <property type="match status" value="2"/>
</dbReference>
<dbReference type="InterPro" id="IPR028082">
    <property type="entry name" value="Peripla_BP_I"/>
</dbReference>
<sequence length="519" mass="56380">MALPQPAAGLLVPLHPLFRLRPLGPRRPGDGVRGDRRHPRPGPGRRDAHRQHLDVPVRRARDGVRQPREPRRRRRGPVPHRRVRGRRPRHHRAAVRLPARPPRHRRGQQPHAAHRRLADLSGHVPLAARRRGRADARAAGGGGHGCGGADLGPRQPRHAAADPRPVPQRRHRSGAGTVSTGTGGRRVTLADVAARARVDRSVISRVLSGDPRLLIREETRRRVLDAVRELGYRPNVAARTLRTQRTGTIGLLIPDYANPVYAEIIKGAEAAAAERDCVLLTGSAGAASELDSYLDLLGQGRVDGLLLAGELTSKATLDGLTADGLPWLLVNRTMRGEARHVVLDDERAAALAVEHLVSLGHTEIAHLAGPSRADTAQRRERGYRASMRTHGLVVRPGWTNRSDYTAHGGYRAMIQILDAGERPTAVFVANLASAIGALHALRSRGVAAPDLMSVVAVHDLPLAEHLWPALTTVRMPLRELGQRGVELLAQVGPDETVREVVTGPMEVVPRESTAPPLAR</sequence>
<evidence type="ECO:0000256" key="4">
    <source>
        <dbReference type="SAM" id="MobiDB-lite"/>
    </source>
</evidence>
<proteinExistence type="predicted"/>
<dbReference type="InterPro" id="IPR000843">
    <property type="entry name" value="HTH_LacI"/>
</dbReference>
<organism evidence="6 7">
    <name type="scientific">Jiangella asiatica</name>
    <dbReference type="NCBI Taxonomy" id="2530372"/>
    <lineage>
        <taxon>Bacteria</taxon>
        <taxon>Bacillati</taxon>
        <taxon>Actinomycetota</taxon>
        <taxon>Actinomycetes</taxon>
        <taxon>Jiangellales</taxon>
        <taxon>Jiangellaceae</taxon>
        <taxon>Jiangella</taxon>
    </lineage>
</organism>
<feature type="domain" description="HTH lacI-type" evidence="5">
    <location>
        <begin position="187"/>
        <end position="243"/>
    </location>
</feature>
<dbReference type="InterPro" id="IPR046335">
    <property type="entry name" value="LacI/GalR-like_sensor"/>
</dbReference>
<dbReference type="PANTHER" id="PTHR30146:SF109">
    <property type="entry name" value="HTH-TYPE TRANSCRIPTIONAL REGULATOR GALS"/>
    <property type="match status" value="1"/>
</dbReference>
<evidence type="ECO:0000313" key="7">
    <source>
        <dbReference type="Proteomes" id="UP000294739"/>
    </source>
</evidence>
<dbReference type="Pfam" id="PF00356">
    <property type="entry name" value="LacI"/>
    <property type="match status" value="1"/>
</dbReference>
<dbReference type="EMBL" id="SMKZ01000001">
    <property type="protein sequence ID" value="TDE16013.1"/>
    <property type="molecule type" value="Genomic_DNA"/>
</dbReference>
<name>A0A4R5DY03_9ACTN</name>
<evidence type="ECO:0000256" key="3">
    <source>
        <dbReference type="ARBA" id="ARBA00023163"/>
    </source>
</evidence>
<reference evidence="6 7" key="1">
    <citation type="submission" date="2019-03" db="EMBL/GenBank/DDBJ databases">
        <title>Draft genome sequences of novel Actinobacteria.</title>
        <authorList>
            <person name="Sahin N."/>
            <person name="Ay H."/>
            <person name="Saygin H."/>
        </authorList>
    </citation>
    <scope>NUCLEOTIDE SEQUENCE [LARGE SCALE GENOMIC DNA]</scope>
    <source>
        <strain evidence="6 7">5K138</strain>
    </source>
</reference>
<comment type="caution">
    <text evidence="6">The sequence shown here is derived from an EMBL/GenBank/DDBJ whole genome shotgun (WGS) entry which is preliminary data.</text>
</comment>
<dbReference type="Proteomes" id="UP000294739">
    <property type="component" value="Unassembled WGS sequence"/>
</dbReference>
<keyword evidence="2" id="KW-0238">DNA-binding</keyword>
<dbReference type="PANTHER" id="PTHR30146">
    <property type="entry name" value="LACI-RELATED TRANSCRIPTIONAL REPRESSOR"/>
    <property type="match status" value="1"/>
</dbReference>
<evidence type="ECO:0000256" key="2">
    <source>
        <dbReference type="ARBA" id="ARBA00023125"/>
    </source>
</evidence>
<dbReference type="PROSITE" id="PS50932">
    <property type="entry name" value="HTH_LACI_2"/>
    <property type="match status" value="1"/>
</dbReference>
<dbReference type="GO" id="GO:0000976">
    <property type="term" value="F:transcription cis-regulatory region binding"/>
    <property type="evidence" value="ECO:0007669"/>
    <property type="project" value="TreeGrafter"/>
</dbReference>
<keyword evidence="7" id="KW-1185">Reference proteome</keyword>
<feature type="compositionally biased region" description="Gly residues" evidence="4">
    <location>
        <begin position="139"/>
        <end position="150"/>
    </location>
</feature>
<keyword evidence="1" id="KW-0805">Transcription regulation</keyword>
<gene>
    <name evidence="6" type="ORF">E1269_01640</name>
</gene>
<protein>
    <submittedName>
        <fullName evidence="6">LacI family transcriptional regulator</fullName>
    </submittedName>
</protein>
<evidence type="ECO:0000259" key="5">
    <source>
        <dbReference type="PROSITE" id="PS50932"/>
    </source>
</evidence>
<feature type="compositionally biased region" description="Low complexity" evidence="4">
    <location>
        <begin position="174"/>
        <end position="183"/>
    </location>
</feature>
<accession>A0A4R5DY03</accession>
<dbReference type="GO" id="GO:0003700">
    <property type="term" value="F:DNA-binding transcription factor activity"/>
    <property type="evidence" value="ECO:0007669"/>
    <property type="project" value="TreeGrafter"/>
</dbReference>
<feature type="region of interest" description="Disordered" evidence="4">
    <location>
        <begin position="19"/>
        <end position="183"/>
    </location>
</feature>
<dbReference type="Gene3D" id="1.10.260.40">
    <property type="entry name" value="lambda repressor-like DNA-binding domains"/>
    <property type="match status" value="1"/>
</dbReference>
<evidence type="ECO:0000313" key="6">
    <source>
        <dbReference type="EMBL" id="TDE16013.1"/>
    </source>
</evidence>
<dbReference type="OrthoDB" id="9785139at2"/>
<dbReference type="CDD" id="cd01392">
    <property type="entry name" value="HTH_LacI"/>
    <property type="match status" value="1"/>
</dbReference>